<sequence length="168" mass="19011">MADATCSHPHWDLEDRLDSLFIDFWRKLESRQQQAPLPTKTERTPNKLSPRSSDKPTSTRTRRDRKWRTTRPGSQSTRAAPQNTTKRPSTRQMANTAATSLPQINRAAPMYRPHKASRSRKPRKRRCGTCTAELSQRLLKADPIRGKQQGSIDRLSGQESAAPPQGIG</sequence>
<evidence type="ECO:0000313" key="3">
    <source>
        <dbReference type="Proteomes" id="UP001295444"/>
    </source>
</evidence>
<feature type="compositionally biased region" description="Polar residues" evidence="1">
    <location>
        <begin position="72"/>
        <end position="103"/>
    </location>
</feature>
<feature type="compositionally biased region" description="Basic residues" evidence="1">
    <location>
        <begin position="112"/>
        <end position="127"/>
    </location>
</feature>
<protein>
    <submittedName>
        <fullName evidence="2">Uncharacterized protein</fullName>
    </submittedName>
</protein>
<dbReference type="Proteomes" id="UP001295444">
    <property type="component" value="Chromosome 04"/>
</dbReference>
<evidence type="ECO:0000313" key="2">
    <source>
        <dbReference type="EMBL" id="CAH2285977.1"/>
    </source>
</evidence>
<reference evidence="2" key="1">
    <citation type="submission" date="2022-03" db="EMBL/GenBank/DDBJ databases">
        <authorList>
            <person name="Alioto T."/>
            <person name="Alioto T."/>
            <person name="Gomez Garrido J."/>
        </authorList>
    </citation>
    <scope>NUCLEOTIDE SEQUENCE</scope>
</reference>
<evidence type="ECO:0000256" key="1">
    <source>
        <dbReference type="SAM" id="MobiDB-lite"/>
    </source>
</evidence>
<dbReference type="AlphaFoldDB" id="A0AAD1W429"/>
<dbReference type="EMBL" id="OW240915">
    <property type="protein sequence ID" value="CAH2285977.1"/>
    <property type="molecule type" value="Genomic_DNA"/>
</dbReference>
<gene>
    <name evidence="2" type="ORF">PECUL_23A015102</name>
</gene>
<name>A0AAD1W429_PELCU</name>
<organism evidence="2 3">
    <name type="scientific">Pelobates cultripes</name>
    <name type="common">Western spadefoot toad</name>
    <dbReference type="NCBI Taxonomy" id="61616"/>
    <lineage>
        <taxon>Eukaryota</taxon>
        <taxon>Metazoa</taxon>
        <taxon>Chordata</taxon>
        <taxon>Craniata</taxon>
        <taxon>Vertebrata</taxon>
        <taxon>Euteleostomi</taxon>
        <taxon>Amphibia</taxon>
        <taxon>Batrachia</taxon>
        <taxon>Anura</taxon>
        <taxon>Pelobatoidea</taxon>
        <taxon>Pelobatidae</taxon>
        <taxon>Pelobates</taxon>
    </lineage>
</organism>
<accession>A0AAD1W429</accession>
<feature type="compositionally biased region" description="Basic residues" evidence="1">
    <location>
        <begin position="60"/>
        <end position="69"/>
    </location>
</feature>
<proteinExistence type="predicted"/>
<keyword evidence="3" id="KW-1185">Reference proteome</keyword>
<feature type="region of interest" description="Disordered" evidence="1">
    <location>
        <begin position="29"/>
        <end position="168"/>
    </location>
</feature>